<feature type="region of interest" description="Disordered" evidence="1">
    <location>
        <begin position="96"/>
        <end position="184"/>
    </location>
</feature>
<organism evidence="2 3">
    <name type="scientific">Symbiochloris irregularis</name>
    <dbReference type="NCBI Taxonomy" id="706552"/>
    <lineage>
        <taxon>Eukaryota</taxon>
        <taxon>Viridiplantae</taxon>
        <taxon>Chlorophyta</taxon>
        <taxon>core chlorophytes</taxon>
        <taxon>Trebouxiophyceae</taxon>
        <taxon>Trebouxiales</taxon>
        <taxon>Trebouxiaceae</taxon>
        <taxon>Symbiochloris</taxon>
    </lineage>
</organism>
<keyword evidence="3" id="KW-1185">Reference proteome</keyword>
<evidence type="ECO:0000256" key="1">
    <source>
        <dbReference type="SAM" id="MobiDB-lite"/>
    </source>
</evidence>
<feature type="compositionally biased region" description="Basic and acidic residues" evidence="1">
    <location>
        <begin position="112"/>
        <end position="146"/>
    </location>
</feature>
<gene>
    <name evidence="2" type="ORF">WJX73_007887</name>
</gene>
<evidence type="ECO:0000313" key="3">
    <source>
        <dbReference type="Proteomes" id="UP001465755"/>
    </source>
</evidence>
<feature type="region of interest" description="Disordered" evidence="1">
    <location>
        <begin position="25"/>
        <end position="50"/>
    </location>
</feature>
<feature type="compositionally biased region" description="Basic and acidic residues" evidence="1">
    <location>
        <begin position="156"/>
        <end position="166"/>
    </location>
</feature>
<feature type="region of interest" description="Disordered" evidence="1">
    <location>
        <begin position="197"/>
        <end position="263"/>
    </location>
</feature>
<feature type="compositionally biased region" description="Basic and acidic residues" evidence="1">
    <location>
        <begin position="233"/>
        <end position="253"/>
    </location>
</feature>
<feature type="compositionally biased region" description="Polar residues" evidence="1">
    <location>
        <begin position="204"/>
        <end position="220"/>
    </location>
</feature>
<evidence type="ECO:0000313" key="2">
    <source>
        <dbReference type="EMBL" id="KAK9808456.1"/>
    </source>
</evidence>
<dbReference type="EMBL" id="JALJOQ010000023">
    <property type="protein sequence ID" value="KAK9808456.1"/>
    <property type="molecule type" value="Genomic_DNA"/>
</dbReference>
<comment type="caution">
    <text evidence="2">The sequence shown here is derived from an EMBL/GenBank/DDBJ whole genome shotgun (WGS) entry which is preliminary data.</text>
</comment>
<accession>A0AAW1PIX7</accession>
<sequence length="263" mass="28199">MVAISQTSTTLISLISHGTSTTIETCGGRGKAKEATAKRRSPSVPQNELASGTETLTEAIGSIGLHSEAGILKGKTQTAMAGDPTIPESLDLAFTRASHQQAAHKSSFSLQGERRAYDPRPARPRSRERSPHRQAHPRQDHSERYQPHATAQPAAPEHRHRPESGRVHQQQRGPGGQSRVEEGRVSHVATPAAHAAINAGSAAQQTDRQPGRNSWGQQANRGRPDPFAGGGKWKHDGFEELQKQPDEGAKETADITLGTAVVT</sequence>
<dbReference type="Proteomes" id="UP001465755">
    <property type="component" value="Unassembled WGS sequence"/>
</dbReference>
<reference evidence="2 3" key="1">
    <citation type="journal article" date="2024" name="Nat. Commun.">
        <title>Phylogenomics reveals the evolutionary origins of lichenization in chlorophyte algae.</title>
        <authorList>
            <person name="Puginier C."/>
            <person name="Libourel C."/>
            <person name="Otte J."/>
            <person name="Skaloud P."/>
            <person name="Haon M."/>
            <person name="Grisel S."/>
            <person name="Petersen M."/>
            <person name="Berrin J.G."/>
            <person name="Delaux P.M."/>
            <person name="Dal Grande F."/>
            <person name="Keller J."/>
        </authorList>
    </citation>
    <scope>NUCLEOTIDE SEQUENCE [LARGE SCALE GENOMIC DNA]</scope>
    <source>
        <strain evidence="2 3">SAG 2036</strain>
    </source>
</reference>
<name>A0AAW1PIX7_9CHLO</name>
<dbReference type="AlphaFoldDB" id="A0AAW1PIX7"/>
<protein>
    <submittedName>
        <fullName evidence="2">Uncharacterized protein</fullName>
    </submittedName>
</protein>
<proteinExistence type="predicted"/>
<feature type="compositionally biased region" description="Polar residues" evidence="1">
    <location>
        <begin position="97"/>
        <end position="110"/>
    </location>
</feature>